<dbReference type="Gene3D" id="3.40.50.300">
    <property type="entry name" value="P-loop containing nucleotide triphosphate hydrolases"/>
    <property type="match status" value="1"/>
</dbReference>
<dbReference type="InterPro" id="IPR027417">
    <property type="entry name" value="P-loop_NTPase"/>
</dbReference>
<dbReference type="SUPFAM" id="SSF52540">
    <property type="entry name" value="P-loop containing nucleoside triphosphate hydrolases"/>
    <property type="match status" value="1"/>
</dbReference>
<dbReference type="NCBIfam" id="TIGR01166">
    <property type="entry name" value="cbiO"/>
    <property type="match status" value="1"/>
</dbReference>
<dbReference type="PANTHER" id="PTHR43553">
    <property type="entry name" value="HEAVY METAL TRANSPORTER"/>
    <property type="match status" value="1"/>
</dbReference>
<dbReference type="FunFam" id="3.40.50.300:FF:000224">
    <property type="entry name" value="Energy-coupling factor transporter ATP-binding protein EcfA"/>
    <property type="match status" value="1"/>
</dbReference>
<name>A0A926E244_9FIRM</name>
<dbReference type="InterPro" id="IPR003593">
    <property type="entry name" value="AAA+_ATPase"/>
</dbReference>
<evidence type="ECO:0000256" key="9">
    <source>
        <dbReference type="ARBA" id="ARBA00025157"/>
    </source>
</evidence>
<keyword evidence="8 10" id="KW-0472">Membrane</keyword>
<dbReference type="InterPro" id="IPR030947">
    <property type="entry name" value="EcfA_1"/>
</dbReference>
<dbReference type="GO" id="GO:0043190">
    <property type="term" value="C:ATP-binding cassette (ABC) transporter complex"/>
    <property type="evidence" value="ECO:0007669"/>
    <property type="project" value="TreeGrafter"/>
</dbReference>
<evidence type="ECO:0000256" key="10">
    <source>
        <dbReference type="RuleBase" id="RU364103"/>
    </source>
</evidence>
<keyword evidence="6 10" id="KW-0067">ATP-binding</keyword>
<dbReference type="InterPro" id="IPR050095">
    <property type="entry name" value="ECF_ABC_transporter_ATP-bd"/>
</dbReference>
<evidence type="ECO:0000256" key="6">
    <source>
        <dbReference type="ARBA" id="ARBA00022840"/>
    </source>
</evidence>
<dbReference type="SMART" id="SM00382">
    <property type="entry name" value="AAA"/>
    <property type="match status" value="1"/>
</dbReference>
<dbReference type="Pfam" id="PF00005">
    <property type="entry name" value="ABC_tran"/>
    <property type="match status" value="1"/>
</dbReference>
<organism evidence="12 13">
    <name type="scientific">Fumia xinanensis</name>
    <dbReference type="NCBI Taxonomy" id="2763659"/>
    <lineage>
        <taxon>Bacteria</taxon>
        <taxon>Bacillati</taxon>
        <taxon>Bacillota</taxon>
        <taxon>Clostridia</taxon>
        <taxon>Eubacteriales</taxon>
        <taxon>Oscillospiraceae</taxon>
        <taxon>Fumia</taxon>
    </lineage>
</organism>
<dbReference type="PROSITE" id="PS50893">
    <property type="entry name" value="ABC_TRANSPORTER_2"/>
    <property type="match status" value="1"/>
</dbReference>
<dbReference type="Proteomes" id="UP000610760">
    <property type="component" value="Unassembled WGS sequence"/>
</dbReference>
<comment type="caution">
    <text evidence="12">The sequence shown here is derived from an EMBL/GenBank/DDBJ whole genome shotgun (WGS) entry which is preliminary data.</text>
</comment>
<dbReference type="InterPro" id="IPR017871">
    <property type="entry name" value="ABC_transporter-like_CS"/>
</dbReference>
<keyword evidence="3 10" id="KW-0813">Transport</keyword>
<keyword evidence="5 10" id="KW-0547">Nucleotide-binding</keyword>
<evidence type="ECO:0000256" key="8">
    <source>
        <dbReference type="ARBA" id="ARBA00023136"/>
    </source>
</evidence>
<comment type="function">
    <text evidence="10">Part of an ABC transporter complex. Responsible for energy coupling to the transport system.</text>
</comment>
<proteinExistence type="inferred from homology"/>
<evidence type="ECO:0000256" key="3">
    <source>
        <dbReference type="ARBA" id="ARBA00022448"/>
    </source>
</evidence>
<dbReference type="PANTHER" id="PTHR43553:SF24">
    <property type="entry name" value="ENERGY-COUPLING FACTOR TRANSPORTER ATP-BINDING PROTEIN ECFA1"/>
    <property type="match status" value="1"/>
</dbReference>
<gene>
    <name evidence="12" type="ORF">H8710_09180</name>
</gene>
<evidence type="ECO:0000259" key="11">
    <source>
        <dbReference type="PROSITE" id="PS50893"/>
    </source>
</evidence>
<dbReference type="EMBL" id="JACRSV010000002">
    <property type="protein sequence ID" value="MBC8560239.1"/>
    <property type="molecule type" value="Genomic_DNA"/>
</dbReference>
<dbReference type="InterPro" id="IPR003439">
    <property type="entry name" value="ABC_transporter-like_ATP-bd"/>
</dbReference>
<comment type="function">
    <text evidence="9">Probably part of an ABC transporter complex. Responsible for energy coupling to the transport system.</text>
</comment>
<comment type="similarity">
    <text evidence="2 10">Belongs to the ABC transporter superfamily.</text>
</comment>
<evidence type="ECO:0000256" key="1">
    <source>
        <dbReference type="ARBA" id="ARBA00004202"/>
    </source>
</evidence>
<dbReference type="GO" id="GO:0016887">
    <property type="term" value="F:ATP hydrolysis activity"/>
    <property type="evidence" value="ECO:0007669"/>
    <property type="project" value="InterPro"/>
</dbReference>
<evidence type="ECO:0000256" key="7">
    <source>
        <dbReference type="ARBA" id="ARBA00022967"/>
    </source>
</evidence>
<reference evidence="12" key="1">
    <citation type="submission" date="2020-08" db="EMBL/GenBank/DDBJ databases">
        <title>Genome public.</title>
        <authorList>
            <person name="Liu C."/>
            <person name="Sun Q."/>
        </authorList>
    </citation>
    <scope>NUCLEOTIDE SEQUENCE</scope>
    <source>
        <strain evidence="12">NSJ-33</strain>
    </source>
</reference>
<dbReference type="GO" id="GO:0005524">
    <property type="term" value="F:ATP binding"/>
    <property type="evidence" value="ECO:0007669"/>
    <property type="project" value="UniProtKB-UniRule"/>
</dbReference>
<evidence type="ECO:0000256" key="5">
    <source>
        <dbReference type="ARBA" id="ARBA00022741"/>
    </source>
</evidence>
<dbReference type="InterPro" id="IPR015856">
    <property type="entry name" value="ABC_transpr_CbiO/EcfA_su"/>
</dbReference>
<dbReference type="NCBIfam" id="NF010167">
    <property type="entry name" value="PRK13648.1"/>
    <property type="match status" value="1"/>
</dbReference>
<dbReference type="GO" id="GO:0042626">
    <property type="term" value="F:ATPase-coupled transmembrane transporter activity"/>
    <property type="evidence" value="ECO:0007669"/>
    <property type="project" value="TreeGrafter"/>
</dbReference>
<feature type="domain" description="ABC transporter" evidence="11">
    <location>
        <begin position="5"/>
        <end position="244"/>
    </location>
</feature>
<dbReference type="InterPro" id="IPR005876">
    <property type="entry name" value="Co_trans_ATP-bd"/>
</dbReference>
<comment type="subcellular location">
    <subcellularLocation>
        <location evidence="1 10">Cell membrane</location>
        <topology evidence="1 10">Peripheral membrane protein</topology>
    </subcellularLocation>
</comment>
<keyword evidence="7" id="KW-1278">Translocase</keyword>
<dbReference type="AlphaFoldDB" id="A0A926E244"/>
<dbReference type="NCBIfam" id="TIGR04520">
    <property type="entry name" value="ECF_ATPase_1"/>
    <property type="match status" value="1"/>
</dbReference>
<keyword evidence="4 10" id="KW-1003">Cell membrane</keyword>
<dbReference type="RefSeq" id="WP_249295216.1">
    <property type="nucleotide sequence ID" value="NZ_JACRSV010000002.1"/>
</dbReference>
<evidence type="ECO:0000256" key="2">
    <source>
        <dbReference type="ARBA" id="ARBA00005417"/>
    </source>
</evidence>
<dbReference type="CDD" id="cd03225">
    <property type="entry name" value="ABC_cobalt_CbiO_domain1"/>
    <property type="match status" value="1"/>
</dbReference>
<keyword evidence="13" id="KW-1185">Reference proteome</keyword>
<dbReference type="PROSITE" id="PS00211">
    <property type="entry name" value="ABC_TRANSPORTER_1"/>
    <property type="match status" value="1"/>
</dbReference>
<accession>A0A926E244</accession>
<evidence type="ECO:0000313" key="13">
    <source>
        <dbReference type="Proteomes" id="UP000610760"/>
    </source>
</evidence>
<evidence type="ECO:0000313" key="12">
    <source>
        <dbReference type="EMBL" id="MBC8560239.1"/>
    </source>
</evidence>
<dbReference type="GO" id="GO:0006824">
    <property type="term" value="P:cobalt ion transport"/>
    <property type="evidence" value="ECO:0007669"/>
    <property type="project" value="InterPro"/>
</dbReference>
<protein>
    <recommendedName>
        <fullName evidence="10">ABC transporter ATP-binding protein</fullName>
    </recommendedName>
</protein>
<evidence type="ECO:0000256" key="4">
    <source>
        <dbReference type="ARBA" id="ARBA00022475"/>
    </source>
</evidence>
<sequence length="284" mass="31762">MERNIKAERLFFEYVDEESGSRVPVLKDLNLTIGQGEFVAVLGHNGSGKSTLAKHFNAVLLPTTGKVFVNGIDTSDEEKLFEIRQHVGMVFQNPDNQIVATIVEEDVAFALENLGVEPSEIRRRVDEALKQVEMYEYREHAPHQLSGGQKQRVAIAGILAMRPDCIVLDEPTAMLDPKGRREVLKTIRQLNRDFGTTVILITHYMDEAVKADRVVVMDDGKILLDGTPKEVFPQVELLKSVGLDVPQVTELIYELKKEGLDLPDDVLTEDECVEVLKNLLQTAG</sequence>